<feature type="transmembrane region" description="Helical" evidence="1">
    <location>
        <begin position="88"/>
        <end position="108"/>
    </location>
</feature>
<protein>
    <submittedName>
        <fullName evidence="2">Uncharacterized protein</fullName>
    </submittedName>
</protein>
<reference evidence="2 3" key="1">
    <citation type="submission" date="2019-09" db="EMBL/GenBank/DDBJ databases">
        <title>Draft genome of the ectomycorrhizal ascomycete Sphaerosporella brunnea.</title>
        <authorList>
            <consortium name="DOE Joint Genome Institute"/>
            <person name="Benucci G.M."/>
            <person name="Marozzi G."/>
            <person name="Antonielli L."/>
            <person name="Sanchez S."/>
            <person name="Marco P."/>
            <person name="Wang X."/>
            <person name="Falini L.B."/>
            <person name="Barry K."/>
            <person name="Haridas S."/>
            <person name="Lipzen A."/>
            <person name="Labutti K."/>
            <person name="Grigoriev I.V."/>
            <person name="Murat C."/>
            <person name="Martin F."/>
            <person name="Albertini E."/>
            <person name="Donnini D."/>
            <person name="Bonito G."/>
        </authorList>
    </citation>
    <scope>NUCLEOTIDE SEQUENCE [LARGE SCALE GENOMIC DNA]</scope>
    <source>
        <strain evidence="2 3">Sb_GMNB300</strain>
    </source>
</reference>
<evidence type="ECO:0000256" key="1">
    <source>
        <dbReference type="SAM" id="Phobius"/>
    </source>
</evidence>
<dbReference type="InParanoid" id="A0A5J5FCC3"/>
<dbReference type="AlphaFoldDB" id="A0A5J5FCC3"/>
<sequence length="163" mass="18483">MPTYNTLYYQLLRMYEAVLHIKDPRTPCYIGSCSALGGGRYAKLVAESFSGDFFEEADLQLMITPPAAEHDGIITSGQVGGRARQNKIMLLLLLLSFLVCSLDIMHHFESVERGGAGEYFFPHVCRIRSGWVFCSTPPRCCWFRSMIFMKSIGHAVMYHTEKQ</sequence>
<organism evidence="2 3">
    <name type="scientific">Sphaerosporella brunnea</name>
    <dbReference type="NCBI Taxonomy" id="1250544"/>
    <lineage>
        <taxon>Eukaryota</taxon>
        <taxon>Fungi</taxon>
        <taxon>Dikarya</taxon>
        <taxon>Ascomycota</taxon>
        <taxon>Pezizomycotina</taxon>
        <taxon>Pezizomycetes</taxon>
        <taxon>Pezizales</taxon>
        <taxon>Pyronemataceae</taxon>
        <taxon>Sphaerosporella</taxon>
    </lineage>
</organism>
<dbReference type="Proteomes" id="UP000326924">
    <property type="component" value="Unassembled WGS sequence"/>
</dbReference>
<evidence type="ECO:0000313" key="2">
    <source>
        <dbReference type="EMBL" id="KAA8915008.1"/>
    </source>
</evidence>
<keyword evidence="3" id="KW-1185">Reference proteome</keyword>
<accession>A0A5J5FCC3</accession>
<gene>
    <name evidence="2" type="ORF">FN846DRAFT_924400</name>
</gene>
<keyword evidence="1" id="KW-0472">Membrane</keyword>
<dbReference type="EMBL" id="VXIS01000001">
    <property type="protein sequence ID" value="KAA8915008.1"/>
    <property type="molecule type" value="Genomic_DNA"/>
</dbReference>
<keyword evidence="1" id="KW-0812">Transmembrane</keyword>
<name>A0A5J5FCC3_9PEZI</name>
<keyword evidence="1" id="KW-1133">Transmembrane helix</keyword>
<comment type="caution">
    <text evidence="2">The sequence shown here is derived from an EMBL/GenBank/DDBJ whole genome shotgun (WGS) entry which is preliminary data.</text>
</comment>
<proteinExistence type="predicted"/>
<evidence type="ECO:0000313" key="3">
    <source>
        <dbReference type="Proteomes" id="UP000326924"/>
    </source>
</evidence>